<dbReference type="AlphaFoldDB" id="A0A6G8IFH1"/>
<dbReference type="Proteomes" id="UP000503162">
    <property type="component" value="Chromosome"/>
</dbReference>
<protein>
    <submittedName>
        <fullName evidence="1">Uncharacterized protein</fullName>
    </submittedName>
</protein>
<proteinExistence type="predicted"/>
<dbReference type="EMBL" id="CP049989">
    <property type="protein sequence ID" value="QIM51808.1"/>
    <property type="molecule type" value="Genomic_DNA"/>
</dbReference>
<dbReference type="InterPro" id="IPR045864">
    <property type="entry name" value="aa-tRNA-synth_II/BPL/LPL"/>
</dbReference>
<evidence type="ECO:0000313" key="2">
    <source>
        <dbReference type="Proteomes" id="UP000503162"/>
    </source>
</evidence>
<keyword evidence="2" id="KW-1185">Reference proteome</keyword>
<reference evidence="1 2" key="1">
    <citation type="submission" date="2020-03" db="EMBL/GenBank/DDBJ databases">
        <title>Hydrogenophaga sp. nov. isolated from cyanobacterial mat.</title>
        <authorList>
            <person name="Thorat V."/>
            <person name="Kirdat K."/>
            <person name="Tiwarekar B."/>
            <person name="Costa E.D."/>
            <person name="Yadav A."/>
        </authorList>
    </citation>
    <scope>NUCLEOTIDE SEQUENCE [LARGE SCALE GENOMIC DNA]</scope>
    <source>
        <strain evidence="1 2">BA0156</strain>
    </source>
</reference>
<dbReference type="SUPFAM" id="SSF55681">
    <property type="entry name" value="Class II aaRS and biotin synthetases"/>
    <property type="match status" value="1"/>
</dbReference>
<dbReference type="Gene3D" id="3.30.930.10">
    <property type="entry name" value="Bira Bifunctional Protein, Domain 2"/>
    <property type="match status" value="1"/>
</dbReference>
<dbReference type="KEGG" id="hcz:G9Q37_06460"/>
<gene>
    <name evidence="1" type="ORF">G9Q37_06460</name>
</gene>
<evidence type="ECO:0000313" key="1">
    <source>
        <dbReference type="EMBL" id="QIM51808.1"/>
    </source>
</evidence>
<name>A0A6G8IFH1_9BURK</name>
<accession>A0A6G8IFH1</accession>
<dbReference type="RefSeq" id="WP_166226203.1">
    <property type="nucleotide sequence ID" value="NZ_CP049989.1"/>
</dbReference>
<organism evidence="1 2">
    <name type="scientific">Hydrogenophaga crocea</name>
    <dbReference type="NCBI Taxonomy" id="2716225"/>
    <lineage>
        <taxon>Bacteria</taxon>
        <taxon>Pseudomonadati</taxon>
        <taxon>Pseudomonadota</taxon>
        <taxon>Betaproteobacteria</taxon>
        <taxon>Burkholderiales</taxon>
        <taxon>Comamonadaceae</taxon>
        <taxon>Hydrogenophaga</taxon>
    </lineage>
</organism>
<sequence length="231" mass="25107">MQRPIALASVSSHAGLSLGRSQRGRTTGMPWPCCLRSGGAGAAPPEPWLLRAVLVLPAEHPRLRDGPVALALWFGALHRDWLRGHGIDAHNHQGPPRPHWACFAGRGPGDVLVDGRKLTGVSQTWRPERVQLWLGTLLRPVPWSMLCREPNRRIEHAQALAETTTTVRCCLGHVPNAARWAAEWAAHLHAVAAADATCAASRPPARARPRLGPPDEARGVPGLFHPQECFP</sequence>